<evidence type="ECO:0000256" key="1">
    <source>
        <dbReference type="SAM" id="Phobius"/>
    </source>
</evidence>
<feature type="transmembrane region" description="Helical" evidence="1">
    <location>
        <begin position="16"/>
        <end position="36"/>
    </location>
</feature>
<sequence length="257" mass="30293">MVTLKDQEVIWNFLGIYYSLIHSSFLNFLCSLTNFMKQYKLDQLAQIIKRLEHILDNAQPRNSQHSLFRLFPTFQPDEQTSSEQSTNQIIFDEQATQDYTKNDLKRFSTESVFIKLDYTEISTQLRSILQNSFRSLNVDSVNHISEMFIKNTQKDNPYSALIINQLNLVQSVIEAHQICQKYDTSLQNLCDQFKNGDQQDLMAQIISIRSKFFSEINKHKIDKTLVPQYDQFQLIKEQQIKIQQTQQAIEQLIQKFC</sequence>
<evidence type="ECO:0000313" key="2">
    <source>
        <dbReference type="EMBL" id="CAK87810.1"/>
    </source>
</evidence>
<keyword evidence="1" id="KW-0812">Transmembrane</keyword>
<reference evidence="2 3" key="1">
    <citation type="journal article" date="2006" name="Nature">
        <title>Global trends of whole-genome duplications revealed by the ciliate Paramecium tetraurelia.</title>
        <authorList>
            <consortium name="Genoscope"/>
            <person name="Aury J.-M."/>
            <person name="Jaillon O."/>
            <person name="Duret L."/>
            <person name="Noel B."/>
            <person name="Jubin C."/>
            <person name="Porcel B.M."/>
            <person name="Segurens B."/>
            <person name="Daubin V."/>
            <person name="Anthouard V."/>
            <person name="Aiach N."/>
            <person name="Arnaiz O."/>
            <person name="Billaut A."/>
            <person name="Beisson J."/>
            <person name="Blanc I."/>
            <person name="Bouhouche K."/>
            <person name="Camara F."/>
            <person name="Duharcourt S."/>
            <person name="Guigo R."/>
            <person name="Gogendeau D."/>
            <person name="Katinka M."/>
            <person name="Keller A.-M."/>
            <person name="Kissmehl R."/>
            <person name="Klotz C."/>
            <person name="Koll F."/>
            <person name="Le Moue A."/>
            <person name="Lepere C."/>
            <person name="Malinsky S."/>
            <person name="Nowacki M."/>
            <person name="Nowak J.K."/>
            <person name="Plattner H."/>
            <person name="Poulain J."/>
            <person name="Ruiz F."/>
            <person name="Serrano V."/>
            <person name="Zagulski M."/>
            <person name="Dessen P."/>
            <person name="Betermier M."/>
            <person name="Weissenbach J."/>
            <person name="Scarpelli C."/>
            <person name="Schachter V."/>
            <person name="Sperling L."/>
            <person name="Meyer E."/>
            <person name="Cohen J."/>
            <person name="Wincker P."/>
        </authorList>
    </citation>
    <scope>NUCLEOTIDE SEQUENCE [LARGE SCALE GENOMIC DNA]</scope>
    <source>
        <strain evidence="2 3">Stock d4-2</strain>
    </source>
</reference>
<keyword evidence="3" id="KW-1185">Reference proteome</keyword>
<keyword evidence="1" id="KW-0472">Membrane</keyword>
<dbReference type="KEGG" id="ptm:GSPATT00021434001"/>
<organism evidence="2 3">
    <name type="scientific">Paramecium tetraurelia</name>
    <dbReference type="NCBI Taxonomy" id="5888"/>
    <lineage>
        <taxon>Eukaryota</taxon>
        <taxon>Sar</taxon>
        <taxon>Alveolata</taxon>
        <taxon>Ciliophora</taxon>
        <taxon>Intramacronucleata</taxon>
        <taxon>Oligohymenophorea</taxon>
        <taxon>Peniculida</taxon>
        <taxon>Parameciidae</taxon>
        <taxon>Paramecium</taxon>
    </lineage>
</organism>
<dbReference type="InParanoid" id="A0DXP3"/>
<dbReference type="GeneID" id="5040992"/>
<dbReference type="RefSeq" id="XP_001455207.1">
    <property type="nucleotide sequence ID" value="XM_001455170.1"/>
</dbReference>
<proteinExistence type="predicted"/>
<protein>
    <submittedName>
        <fullName evidence="2">Uncharacterized protein</fullName>
    </submittedName>
</protein>
<dbReference type="AlphaFoldDB" id="A0DXP3"/>
<keyword evidence="1" id="KW-1133">Transmembrane helix</keyword>
<name>A0DXP3_PARTE</name>
<gene>
    <name evidence="2" type="ORF">GSPATT00021434001</name>
</gene>
<dbReference type="HOGENOM" id="CLU_1083621_0_0_1"/>
<dbReference type="OMA" id="QPRNSQH"/>
<accession>A0DXP3</accession>
<dbReference type="EMBL" id="CT868640">
    <property type="protein sequence ID" value="CAK87810.1"/>
    <property type="molecule type" value="Genomic_DNA"/>
</dbReference>
<evidence type="ECO:0000313" key="3">
    <source>
        <dbReference type="Proteomes" id="UP000000600"/>
    </source>
</evidence>
<dbReference type="OrthoDB" id="301883at2759"/>
<dbReference type="Proteomes" id="UP000000600">
    <property type="component" value="Unassembled WGS sequence"/>
</dbReference>